<protein>
    <submittedName>
        <fullName evidence="3">Uncharacterized protein</fullName>
    </submittedName>
</protein>
<name>A0A2J5HM98_9EURO</name>
<evidence type="ECO:0000313" key="4">
    <source>
        <dbReference type="Proteomes" id="UP000235023"/>
    </source>
</evidence>
<keyword evidence="1" id="KW-0812">Transmembrane</keyword>
<keyword evidence="4" id="KW-1185">Reference proteome</keyword>
<evidence type="ECO:0000256" key="1">
    <source>
        <dbReference type="SAM" id="Phobius"/>
    </source>
</evidence>
<organism evidence="3 4">
    <name type="scientific">Aspergillus taichungensis</name>
    <dbReference type="NCBI Taxonomy" id="482145"/>
    <lineage>
        <taxon>Eukaryota</taxon>
        <taxon>Fungi</taxon>
        <taxon>Dikarya</taxon>
        <taxon>Ascomycota</taxon>
        <taxon>Pezizomycotina</taxon>
        <taxon>Eurotiomycetes</taxon>
        <taxon>Eurotiomycetidae</taxon>
        <taxon>Eurotiales</taxon>
        <taxon>Aspergillaceae</taxon>
        <taxon>Aspergillus</taxon>
        <taxon>Aspergillus subgen. Circumdati</taxon>
    </lineage>
</organism>
<evidence type="ECO:0000256" key="2">
    <source>
        <dbReference type="SAM" id="SignalP"/>
    </source>
</evidence>
<keyword evidence="1" id="KW-0472">Membrane</keyword>
<dbReference type="EMBL" id="KZ559578">
    <property type="protein sequence ID" value="PLN78339.1"/>
    <property type="molecule type" value="Genomic_DNA"/>
</dbReference>
<keyword evidence="2" id="KW-0732">Signal</keyword>
<evidence type="ECO:0000313" key="3">
    <source>
        <dbReference type="EMBL" id="PLN78339.1"/>
    </source>
</evidence>
<dbReference type="AlphaFoldDB" id="A0A2J5HM98"/>
<sequence>MRFSNVLTFIVLPASMVLAVPVEPESAGLDARGCKWKNYDDCYENDKYFFFSATTAVALVSLALFGLSYP</sequence>
<dbReference type="Proteomes" id="UP000235023">
    <property type="component" value="Unassembled WGS sequence"/>
</dbReference>
<feature type="chain" id="PRO_5014349693" evidence="2">
    <location>
        <begin position="20"/>
        <end position="70"/>
    </location>
</feature>
<feature type="signal peptide" evidence="2">
    <location>
        <begin position="1"/>
        <end position="19"/>
    </location>
</feature>
<accession>A0A2J5HM98</accession>
<feature type="transmembrane region" description="Helical" evidence="1">
    <location>
        <begin position="48"/>
        <end position="69"/>
    </location>
</feature>
<reference evidence="4" key="1">
    <citation type="submission" date="2017-12" db="EMBL/GenBank/DDBJ databases">
        <authorList>
            <consortium name="DOE Joint Genome Institute"/>
            <person name="Mondo S.J."/>
            <person name="Kjaerbolling I."/>
            <person name="Vesth T.C."/>
            <person name="Frisvad J.C."/>
            <person name="Nybo J.L."/>
            <person name="Theobald S."/>
            <person name="Kuo A."/>
            <person name="Bowyer P."/>
            <person name="Matsuda Y."/>
            <person name="Lyhne E.K."/>
            <person name="Kogle M.E."/>
            <person name="Clum A."/>
            <person name="Lipzen A."/>
            <person name="Salamov A."/>
            <person name="Ngan C.Y."/>
            <person name="Daum C."/>
            <person name="Chiniquy J."/>
            <person name="Barry K."/>
            <person name="LaButti K."/>
            <person name="Haridas S."/>
            <person name="Simmons B.A."/>
            <person name="Magnuson J.K."/>
            <person name="Mortensen U.H."/>
            <person name="Larsen T.O."/>
            <person name="Grigoriev I.V."/>
            <person name="Baker S.E."/>
            <person name="Andersen M.R."/>
            <person name="Nordberg H.P."/>
            <person name="Cantor M.N."/>
            <person name="Hua S.X."/>
        </authorList>
    </citation>
    <scope>NUCLEOTIDE SEQUENCE [LARGE SCALE GENOMIC DNA]</scope>
    <source>
        <strain evidence="4">IBT 19404</strain>
    </source>
</reference>
<proteinExistence type="predicted"/>
<keyword evidence="1" id="KW-1133">Transmembrane helix</keyword>
<gene>
    <name evidence="3" type="ORF">BDW42DRAFT_175030</name>
</gene>
<dbReference type="OrthoDB" id="4509606at2759"/>